<dbReference type="PANTHER" id="PTHR24291:SF50">
    <property type="entry name" value="BIFUNCTIONAL ALBAFLAVENONE MONOOXYGENASE_TERPENE SYNTHASE"/>
    <property type="match status" value="1"/>
</dbReference>
<keyword evidence="2 7" id="KW-0349">Heme</keyword>
<evidence type="ECO:0000256" key="1">
    <source>
        <dbReference type="ARBA" id="ARBA00010617"/>
    </source>
</evidence>
<dbReference type="Gene3D" id="1.10.630.10">
    <property type="entry name" value="Cytochrome P450"/>
    <property type="match status" value="1"/>
</dbReference>
<evidence type="ECO:0000313" key="8">
    <source>
        <dbReference type="EMBL" id="CAF1300210.1"/>
    </source>
</evidence>
<dbReference type="GO" id="GO:0004497">
    <property type="term" value="F:monooxygenase activity"/>
    <property type="evidence" value="ECO:0007669"/>
    <property type="project" value="UniProtKB-KW"/>
</dbReference>
<keyword evidence="4" id="KW-0560">Oxidoreductase</keyword>
<evidence type="ECO:0000256" key="2">
    <source>
        <dbReference type="ARBA" id="ARBA00022617"/>
    </source>
</evidence>
<sequence length="510" mass="57646">MVLLLIFGLFSVVVILALFIYIKLIRPAKQLYDAFRAQGFPGEPFVPLIGQMKDYQQAEKSSDVLSYFNELCKKHGHCFLFSYGPFTRFFCSEPEIIAEVLGRTKAQNFRKPTNFIGILKPIIGHQNVLLLEGSEHDRARKMLNPAFHFVKLQSMIPIMTRETENAIDALLEESHTKTIDLKLEFKSMTLSIIAASAFGQSFEEIPDAKKIVSNAFNEVLDAINYRTVRMINLIPLVNKLPFWRKQIVDEGAKRVNDFVDRVIANRRQGKSESLSSNIDLLDLLLSVSDDDGQGLSNNEIKDEALTFILAGHETTASLMVWTIYVLMTNEHVLEACRKEVDCVLSDGRKLTAANINELNVIGAVLNETLRLYPPAPYITRECANEHIIGQGSQNEVRMPKGCTVVINAAVLHRRPDLWPRPDEFDYNRWIRDPVTGLKPKLSHPYAYLPFAAGPKNCIGQNFALLEAKVILALLVQRCNFELVPGQKVIPEIAITMRPKYGLFARVSSRR</sequence>
<dbReference type="EMBL" id="CAJNOW010000984">
    <property type="protein sequence ID" value="CAF1300210.1"/>
    <property type="molecule type" value="Genomic_DNA"/>
</dbReference>
<dbReference type="GO" id="GO:0016705">
    <property type="term" value="F:oxidoreductase activity, acting on paired donors, with incorporation or reduction of molecular oxygen"/>
    <property type="evidence" value="ECO:0007669"/>
    <property type="project" value="InterPro"/>
</dbReference>
<evidence type="ECO:0000256" key="5">
    <source>
        <dbReference type="ARBA" id="ARBA00023004"/>
    </source>
</evidence>
<dbReference type="GO" id="GO:0005506">
    <property type="term" value="F:iron ion binding"/>
    <property type="evidence" value="ECO:0007669"/>
    <property type="project" value="InterPro"/>
</dbReference>
<dbReference type="GO" id="GO:0020037">
    <property type="term" value="F:heme binding"/>
    <property type="evidence" value="ECO:0007669"/>
    <property type="project" value="InterPro"/>
</dbReference>
<dbReference type="Pfam" id="PF00067">
    <property type="entry name" value="p450"/>
    <property type="match status" value="1"/>
</dbReference>
<dbReference type="AlphaFoldDB" id="A0A815DR09"/>
<dbReference type="InterPro" id="IPR001128">
    <property type="entry name" value="Cyt_P450"/>
</dbReference>
<evidence type="ECO:0000256" key="6">
    <source>
        <dbReference type="ARBA" id="ARBA00023033"/>
    </source>
</evidence>
<dbReference type="InterPro" id="IPR050196">
    <property type="entry name" value="Cytochrome_P450_Monoox"/>
</dbReference>
<keyword evidence="3 7" id="KW-0479">Metal-binding</keyword>
<gene>
    <name evidence="8" type="ORF">KQP761_LOCUS4730</name>
</gene>
<protein>
    <recommendedName>
        <fullName evidence="10">Cytochrome P450</fullName>
    </recommendedName>
</protein>
<organism evidence="8 9">
    <name type="scientific">Rotaria magnacalcarata</name>
    <dbReference type="NCBI Taxonomy" id="392030"/>
    <lineage>
        <taxon>Eukaryota</taxon>
        <taxon>Metazoa</taxon>
        <taxon>Spiralia</taxon>
        <taxon>Gnathifera</taxon>
        <taxon>Rotifera</taxon>
        <taxon>Eurotatoria</taxon>
        <taxon>Bdelloidea</taxon>
        <taxon>Philodinida</taxon>
        <taxon>Philodinidae</taxon>
        <taxon>Rotaria</taxon>
    </lineage>
</organism>
<keyword evidence="6" id="KW-0503">Monooxygenase</keyword>
<dbReference type="InterPro" id="IPR002403">
    <property type="entry name" value="Cyt_P450_E_grp-IV"/>
</dbReference>
<comment type="caution">
    <text evidence="8">The sequence shown here is derived from an EMBL/GenBank/DDBJ whole genome shotgun (WGS) entry which is preliminary data.</text>
</comment>
<keyword evidence="5 7" id="KW-0408">Iron</keyword>
<proteinExistence type="inferred from homology"/>
<comment type="similarity">
    <text evidence="1">Belongs to the cytochrome P450 family.</text>
</comment>
<comment type="cofactor">
    <cofactor evidence="7">
        <name>heme</name>
        <dbReference type="ChEBI" id="CHEBI:30413"/>
    </cofactor>
</comment>
<feature type="binding site" description="axial binding residue" evidence="7">
    <location>
        <position position="457"/>
    </location>
    <ligand>
        <name>heme</name>
        <dbReference type="ChEBI" id="CHEBI:30413"/>
    </ligand>
    <ligandPart>
        <name>Fe</name>
        <dbReference type="ChEBI" id="CHEBI:18248"/>
    </ligandPart>
</feature>
<dbReference type="OrthoDB" id="1470350at2759"/>
<reference evidence="8" key="1">
    <citation type="submission" date="2021-02" db="EMBL/GenBank/DDBJ databases">
        <authorList>
            <person name="Nowell W R."/>
        </authorList>
    </citation>
    <scope>NUCLEOTIDE SEQUENCE</scope>
</reference>
<dbReference type="SUPFAM" id="SSF48264">
    <property type="entry name" value="Cytochrome P450"/>
    <property type="match status" value="1"/>
</dbReference>
<dbReference type="Proteomes" id="UP000663834">
    <property type="component" value="Unassembled WGS sequence"/>
</dbReference>
<name>A0A815DR09_9BILA</name>
<evidence type="ECO:0000313" key="9">
    <source>
        <dbReference type="Proteomes" id="UP000663834"/>
    </source>
</evidence>
<dbReference type="InterPro" id="IPR036396">
    <property type="entry name" value="Cyt_P450_sf"/>
</dbReference>
<dbReference type="PANTHER" id="PTHR24291">
    <property type="entry name" value="CYTOCHROME P450 FAMILY 4"/>
    <property type="match status" value="1"/>
</dbReference>
<evidence type="ECO:0000256" key="7">
    <source>
        <dbReference type="PIRSR" id="PIRSR602403-1"/>
    </source>
</evidence>
<accession>A0A815DR09</accession>
<dbReference type="PRINTS" id="PR00465">
    <property type="entry name" value="EP450IV"/>
</dbReference>
<evidence type="ECO:0000256" key="3">
    <source>
        <dbReference type="ARBA" id="ARBA00022723"/>
    </source>
</evidence>
<dbReference type="PRINTS" id="PR00385">
    <property type="entry name" value="P450"/>
</dbReference>
<evidence type="ECO:0000256" key="4">
    <source>
        <dbReference type="ARBA" id="ARBA00023002"/>
    </source>
</evidence>
<evidence type="ECO:0008006" key="10">
    <source>
        <dbReference type="Google" id="ProtNLM"/>
    </source>
</evidence>